<name>A0AAN8GDR2_TRICO</name>
<sequence>MMLMILLCFVIQAHSFSRNQDPTSPAPSDKGKAPIDVKPEGPVHGRDRLDDLALAVFNYNVSTIKTLYSLTGNPEAYHDQPVFREWREKYVKTRDYSPEEALYEKVEEVYDNLAMSLYTRSAAVEALIAHWTNQLTTMMLKKKCEAWASRKGQTVESAREEYLCFAEKMIRKYHRHVHRCKWNSEVWSIDY</sequence>
<evidence type="ECO:0000313" key="4">
    <source>
        <dbReference type="Proteomes" id="UP001331761"/>
    </source>
</evidence>
<feature type="region of interest" description="Disordered" evidence="1">
    <location>
        <begin position="18"/>
        <end position="41"/>
    </location>
</feature>
<organism evidence="3 4">
    <name type="scientific">Trichostrongylus colubriformis</name>
    <name type="common">Black scour worm</name>
    <dbReference type="NCBI Taxonomy" id="6319"/>
    <lineage>
        <taxon>Eukaryota</taxon>
        <taxon>Metazoa</taxon>
        <taxon>Ecdysozoa</taxon>
        <taxon>Nematoda</taxon>
        <taxon>Chromadorea</taxon>
        <taxon>Rhabditida</taxon>
        <taxon>Rhabditina</taxon>
        <taxon>Rhabditomorpha</taxon>
        <taxon>Strongyloidea</taxon>
        <taxon>Trichostrongylidae</taxon>
        <taxon>Trichostrongylus</taxon>
    </lineage>
</organism>
<dbReference type="AlphaFoldDB" id="A0AAN8GDR2"/>
<evidence type="ECO:0000313" key="3">
    <source>
        <dbReference type="EMBL" id="KAK5983843.1"/>
    </source>
</evidence>
<dbReference type="EMBL" id="WIXE01003550">
    <property type="protein sequence ID" value="KAK5983843.1"/>
    <property type="molecule type" value="Genomic_DNA"/>
</dbReference>
<feature type="chain" id="PRO_5042911043" evidence="2">
    <location>
        <begin position="16"/>
        <end position="191"/>
    </location>
</feature>
<evidence type="ECO:0000256" key="1">
    <source>
        <dbReference type="SAM" id="MobiDB-lite"/>
    </source>
</evidence>
<reference evidence="3 4" key="1">
    <citation type="submission" date="2019-10" db="EMBL/GenBank/DDBJ databases">
        <title>Assembly and Annotation for the nematode Trichostrongylus colubriformis.</title>
        <authorList>
            <person name="Martin J."/>
        </authorList>
    </citation>
    <scope>NUCLEOTIDE SEQUENCE [LARGE SCALE GENOMIC DNA]</scope>
    <source>
        <strain evidence="3">G859</strain>
        <tissue evidence="3">Whole worm</tissue>
    </source>
</reference>
<dbReference type="Proteomes" id="UP001331761">
    <property type="component" value="Unassembled WGS sequence"/>
</dbReference>
<evidence type="ECO:0000256" key="2">
    <source>
        <dbReference type="SAM" id="SignalP"/>
    </source>
</evidence>
<gene>
    <name evidence="3" type="ORF">GCK32_008618</name>
</gene>
<feature type="compositionally biased region" description="Basic and acidic residues" evidence="1">
    <location>
        <begin position="29"/>
        <end position="41"/>
    </location>
</feature>
<accession>A0AAN8GDR2</accession>
<keyword evidence="4" id="KW-1185">Reference proteome</keyword>
<proteinExistence type="predicted"/>
<comment type="caution">
    <text evidence="3">The sequence shown here is derived from an EMBL/GenBank/DDBJ whole genome shotgun (WGS) entry which is preliminary data.</text>
</comment>
<feature type="signal peptide" evidence="2">
    <location>
        <begin position="1"/>
        <end position="15"/>
    </location>
</feature>
<keyword evidence="2" id="KW-0732">Signal</keyword>
<protein>
    <submittedName>
        <fullName evidence="3">Uncharacterized protein</fullName>
    </submittedName>
</protein>